<dbReference type="Gene3D" id="3.40.630.30">
    <property type="match status" value="1"/>
</dbReference>
<evidence type="ECO:0000313" key="4">
    <source>
        <dbReference type="EMBL" id="AZS35970.1"/>
    </source>
</evidence>
<dbReference type="PROSITE" id="PS51186">
    <property type="entry name" value="GNAT"/>
    <property type="match status" value="1"/>
</dbReference>
<organism evidence="4 5">
    <name type="scientific">Microbacterium lemovicicum</name>
    <dbReference type="NCBI Taxonomy" id="1072463"/>
    <lineage>
        <taxon>Bacteria</taxon>
        <taxon>Bacillati</taxon>
        <taxon>Actinomycetota</taxon>
        <taxon>Actinomycetes</taxon>
        <taxon>Micrococcales</taxon>
        <taxon>Microbacteriaceae</taxon>
        <taxon>Microbacterium</taxon>
    </lineage>
</organism>
<keyword evidence="5" id="KW-1185">Reference proteome</keyword>
<dbReference type="Pfam" id="PF00583">
    <property type="entry name" value="Acetyltransf_1"/>
    <property type="match status" value="1"/>
</dbReference>
<reference evidence="4 5" key="1">
    <citation type="submission" date="2018-08" db="EMBL/GenBank/DDBJ databases">
        <title>Microbacterium lemovicicum sp. nov., a bacterium isolated from a natural uranium-rich soil.</title>
        <authorList>
            <person name="ORTET P."/>
        </authorList>
    </citation>
    <scope>NUCLEOTIDE SEQUENCE [LARGE SCALE GENOMIC DNA]</scope>
    <source>
        <strain evidence="4 5">Viu22</strain>
    </source>
</reference>
<keyword evidence="1 4" id="KW-0808">Transferase</keyword>
<dbReference type="EMBL" id="CP031423">
    <property type="protein sequence ID" value="AZS35970.1"/>
    <property type="molecule type" value="Genomic_DNA"/>
</dbReference>
<dbReference type="InterPro" id="IPR016181">
    <property type="entry name" value="Acyl_CoA_acyltransferase"/>
</dbReference>
<accession>A0A3Q9IZE6</accession>
<dbReference type="SUPFAM" id="SSF55729">
    <property type="entry name" value="Acyl-CoA N-acyltransferases (Nat)"/>
    <property type="match status" value="1"/>
</dbReference>
<evidence type="ECO:0000256" key="2">
    <source>
        <dbReference type="ARBA" id="ARBA00023315"/>
    </source>
</evidence>
<dbReference type="PANTHER" id="PTHR43877">
    <property type="entry name" value="AMINOALKYLPHOSPHONATE N-ACETYLTRANSFERASE-RELATED-RELATED"/>
    <property type="match status" value="1"/>
</dbReference>
<keyword evidence="2 4" id="KW-0012">Acyltransferase</keyword>
<evidence type="ECO:0000259" key="3">
    <source>
        <dbReference type="PROSITE" id="PS51186"/>
    </source>
</evidence>
<dbReference type="InterPro" id="IPR050832">
    <property type="entry name" value="Bact_Acetyltransf"/>
</dbReference>
<dbReference type="Proteomes" id="UP000276888">
    <property type="component" value="Chromosome"/>
</dbReference>
<dbReference type="CDD" id="cd04301">
    <property type="entry name" value="NAT_SF"/>
    <property type="match status" value="1"/>
</dbReference>
<protein>
    <submittedName>
        <fullName evidence="4">Mycothiol acetyltransferase</fullName>
        <ecNumber evidence="4">2.3.1.189</ecNumber>
    </submittedName>
</protein>
<dbReference type="EC" id="2.3.1.189" evidence="4"/>
<dbReference type="KEGG" id="mlv:CVS47_00568"/>
<dbReference type="InterPro" id="IPR000182">
    <property type="entry name" value="GNAT_dom"/>
</dbReference>
<evidence type="ECO:0000313" key="5">
    <source>
        <dbReference type="Proteomes" id="UP000276888"/>
    </source>
</evidence>
<feature type="domain" description="N-acetyltransferase" evidence="3">
    <location>
        <begin position="1"/>
        <end position="163"/>
    </location>
</feature>
<evidence type="ECO:0000256" key="1">
    <source>
        <dbReference type="ARBA" id="ARBA00022679"/>
    </source>
</evidence>
<gene>
    <name evidence="4" type="primary">mshD_1</name>
    <name evidence="4" type="ORF">CVS47_00568</name>
</gene>
<dbReference type="AlphaFoldDB" id="A0A3Q9IZE6"/>
<dbReference type="GO" id="GO:0035447">
    <property type="term" value="F:mycothiol synthase activity"/>
    <property type="evidence" value="ECO:0007669"/>
    <property type="project" value="UniProtKB-EC"/>
</dbReference>
<proteinExistence type="predicted"/>
<dbReference type="OrthoDB" id="70840at2"/>
<dbReference type="RefSeq" id="WP_127094724.1">
    <property type="nucleotide sequence ID" value="NZ_CP031423.1"/>
</dbReference>
<name>A0A3Q9IZE6_9MICO</name>
<sequence length="163" mass="17953">MPIRIVEVAYDDERAQELRRQLNDDLDQRYAPLHAPAESDEVRAARAEALRTRPEEIVQTWLALDEGGAAAGHVILRRLGEEWELKRLVVTPAARRRGVGRALTAAVVDRARTDGAHRVILQTGAAQPESLALYTGAGFRPIPVYEPYAATMAGSLCFALDLD</sequence>